<evidence type="ECO:0000313" key="2">
    <source>
        <dbReference type="Proteomes" id="UP000000845"/>
    </source>
</evidence>
<reference evidence="1 2" key="2">
    <citation type="journal article" date="2010" name="Stand. Genomic Sci.">
        <title>Complete genome sequence of Sebaldella termitidis type strain (NCTC 11300).</title>
        <authorList>
            <person name="Harmon-Smith M."/>
            <person name="Celia L."/>
            <person name="Chertkov O."/>
            <person name="Lapidus A."/>
            <person name="Copeland A."/>
            <person name="Glavina Del Rio T."/>
            <person name="Nolan M."/>
            <person name="Lucas S."/>
            <person name="Tice H."/>
            <person name="Cheng J.F."/>
            <person name="Han C."/>
            <person name="Detter J.C."/>
            <person name="Bruce D."/>
            <person name="Goodwin L."/>
            <person name="Pitluck S."/>
            <person name="Pati A."/>
            <person name="Liolios K."/>
            <person name="Ivanova N."/>
            <person name="Mavromatis K."/>
            <person name="Mikhailova N."/>
            <person name="Chen A."/>
            <person name="Palaniappan K."/>
            <person name="Land M."/>
            <person name="Hauser L."/>
            <person name="Chang Y.J."/>
            <person name="Jeffries C.D."/>
            <person name="Brettin T."/>
            <person name="Goker M."/>
            <person name="Beck B."/>
            <person name="Bristow J."/>
            <person name="Eisen J.A."/>
            <person name="Markowitz V."/>
            <person name="Hugenholtz P."/>
            <person name="Kyrpides N.C."/>
            <person name="Klenk H.P."/>
            <person name="Chen F."/>
        </authorList>
    </citation>
    <scope>NUCLEOTIDE SEQUENCE [LARGE SCALE GENOMIC DNA]</scope>
    <source>
        <strain evidence="2">ATCC 33386 / NCTC 11300</strain>
    </source>
</reference>
<evidence type="ECO:0000313" key="1">
    <source>
        <dbReference type="EMBL" id="ACZ10753.1"/>
    </source>
</evidence>
<dbReference type="Proteomes" id="UP000000845">
    <property type="component" value="Chromosome"/>
</dbReference>
<accession>D1AGN3</accession>
<sequence length="64" mass="7527">MNKIEKETVKEIEETLEMLEKVLVNGFLSDEEKETIRKMIVHNKELKSEIESGHARVTRKITEN</sequence>
<dbReference type="EMBL" id="CP001739">
    <property type="protein sequence ID" value="ACZ10753.1"/>
    <property type="molecule type" value="Genomic_DNA"/>
</dbReference>
<name>D1AGN3_SEBTE</name>
<dbReference type="RefSeq" id="WP_012863328.1">
    <property type="nucleotide sequence ID" value="NC_013517.1"/>
</dbReference>
<organism evidence="1 2">
    <name type="scientific">Sebaldella termitidis (strain ATCC 33386 / NCTC 11300)</name>
    <dbReference type="NCBI Taxonomy" id="526218"/>
    <lineage>
        <taxon>Bacteria</taxon>
        <taxon>Fusobacteriati</taxon>
        <taxon>Fusobacteriota</taxon>
        <taxon>Fusobacteriia</taxon>
        <taxon>Fusobacteriales</taxon>
        <taxon>Leptotrichiaceae</taxon>
        <taxon>Sebaldella</taxon>
    </lineage>
</organism>
<keyword evidence="2" id="KW-1185">Reference proteome</keyword>
<dbReference type="KEGG" id="str:Sterm_3920"/>
<gene>
    <name evidence="1" type="ordered locus">Sterm_3920</name>
</gene>
<proteinExistence type="predicted"/>
<dbReference type="HOGENOM" id="CLU_2865302_0_0_0"/>
<protein>
    <submittedName>
        <fullName evidence="1">Uncharacterized protein</fullName>
    </submittedName>
</protein>
<dbReference type="AlphaFoldDB" id="D1AGN3"/>
<dbReference type="STRING" id="526218.Sterm_3920"/>
<reference evidence="2" key="1">
    <citation type="submission" date="2009-09" db="EMBL/GenBank/DDBJ databases">
        <title>The complete chromosome of Sebaldella termitidis ATCC 33386.</title>
        <authorList>
            <consortium name="US DOE Joint Genome Institute (JGI-PGF)"/>
            <person name="Lucas S."/>
            <person name="Copeland A."/>
            <person name="Lapidus A."/>
            <person name="Glavina del Rio T."/>
            <person name="Dalin E."/>
            <person name="Tice H."/>
            <person name="Bruce D."/>
            <person name="Goodwin L."/>
            <person name="Pitluck S."/>
            <person name="Kyrpides N."/>
            <person name="Mavromatis K."/>
            <person name="Ivanova N."/>
            <person name="Mikhailova N."/>
            <person name="Sims D."/>
            <person name="Meincke L."/>
            <person name="Brettin T."/>
            <person name="Detter J.C."/>
            <person name="Han C."/>
            <person name="Larimer F."/>
            <person name="Land M."/>
            <person name="Hauser L."/>
            <person name="Markowitz V."/>
            <person name="Cheng J.F."/>
            <person name="Hugenholtz P."/>
            <person name="Woyke T."/>
            <person name="Wu D."/>
            <person name="Eisen J.A."/>
        </authorList>
    </citation>
    <scope>NUCLEOTIDE SEQUENCE [LARGE SCALE GENOMIC DNA]</scope>
    <source>
        <strain evidence="2">ATCC 33386 / NCTC 11300</strain>
    </source>
</reference>